<protein>
    <submittedName>
        <fullName evidence="1">Uncharacterized protein</fullName>
    </submittedName>
</protein>
<reference evidence="1 2" key="1">
    <citation type="journal article" date="2022" name="DNA Res.">
        <title>Chromosomal-level genome assembly of the orchid tree Bauhinia variegata (Leguminosae; Cercidoideae) supports the allotetraploid origin hypothesis of Bauhinia.</title>
        <authorList>
            <person name="Zhong Y."/>
            <person name="Chen Y."/>
            <person name="Zheng D."/>
            <person name="Pang J."/>
            <person name="Liu Y."/>
            <person name="Luo S."/>
            <person name="Meng S."/>
            <person name="Qian L."/>
            <person name="Wei D."/>
            <person name="Dai S."/>
            <person name="Zhou R."/>
        </authorList>
    </citation>
    <scope>NUCLEOTIDE SEQUENCE [LARGE SCALE GENOMIC DNA]</scope>
    <source>
        <strain evidence="1">BV-YZ2020</strain>
    </source>
</reference>
<sequence>MQPEEELTREEEYDSGDDEDDDNDEQDDTGDNKKDEAEYLLGDEDPSDSEEELQKGLPTEDTDDENNESLITRHFSHGYHVVHGKMGHGMEDYVFAKHKNINGYDMGLYAIFDGHSGKDVAKHLRSHLFKNILHESDFWKNPVRAIKRAFQATDEEILENIANSWGGSTAVAAILINGVKLMVANVGDSRAILCMNGVAKPISVDHEPEKEKDLVESRGGFVCKLPGDIPRVDGQLAMTRAFGDGQLKEHITVEPDVMIQKIDEDTEFIILASDGLWKVMTNQEACDCIKDIDEAKTASKKLIKEALSLGSCDDISCIVVKF</sequence>
<name>A0ACB9KIW7_BAUVA</name>
<keyword evidence="2" id="KW-1185">Reference proteome</keyword>
<comment type="caution">
    <text evidence="1">The sequence shown here is derived from an EMBL/GenBank/DDBJ whole genome shotgun (WGS) entry which is preliminary data.</text>
</comment>
<proteinExistence type="predicted"/>
<dbReference type="Proteomes" id="UP000828941">
    <property type="component" value="Chromosome 14"/>
</dbReference>
<dbReference type="EMBL" id="CM039439">
    <property type="protein sequence ID" value="KAI4297097.1"/>
    <property type="molecule type" value="Genomic_DNA"/>
</dbReference>
<evidence type="ECO:0000313" key="1">
    <source>
        <dbReference type="EMBL" id="KAI4297097.1"/>
    </source>
</evidence>
<organism evidence="1 2">
    <name type="scientific">Bauhinia variegata</name>
    <name type="common">Purple orchid tree</name>
    <name type="synonym">Phanera variegata</name>
    <dbReference type="NCBI Taxonomy" id="167791"/>
    <lineage>
        <taxon>Eukaryota</taxon>
        <taxon>Viridiplantae</taxon>
        <taxon>Streptophyta</taxon>
        <taxon>Embryophyta</taxon>
        <taxon>Tracheophyta</taxon>
        <taxon>Spermatophyta</taxon>
        <taxon>Magnoliopsida</taxon>
        <taxon>eudicotyledons</taxon>
        <taxon>Gunneridae</taxon>
        <taxon>Pentapetalae</taxon>
        <taxon>rosids</taxon>
        <taxon>fabids</taxon>
        <taxon>Fabales</taxon>
        <taxon>Fabaceae</taxon>
        <taxon>Cercidoideae</taxon>
        <taxon>Cercideae</taxon>
        <taxon>Bauhiniinae</taxon>
        <taxon>Bauhinia</taxon>
    </lineage>
</organism>
<gene>
    <name evidence="1" type="ORF">L6164_037004</name>
</gene>
<accession>A0ACB9KIW7</accession>
<evidence type="ECO:0000313" key="2">
    <source>
        <dbReference type="Proteomes" id="UP000828941"/>
    </source>
</evidence>